<keyword evidence="12" id="KW-0325">Glycoprotein</keyword>
<evidence type="ECO:0000313" key="23">
    <source>
        <dbReference type="EMBL" id="PNT59434.1"/>
    </source>
</evidence>
<comment type="subcellular location">
    <subcellularLocation>
        <location evidence="1">Membrane</location>
        <topology evidence="1">Single-pass type I membrane protein</topology>
    </subcellularLocation>
</comment>
<keyword evidence="6 15" id="KW-0547">Nucleotide-binding</keyword>
<evidence type="ECO:0000256" key="9">
    <source>
        <dbReference type="ARBA" id="ARBA00022989"/>
    </source>
</evidence>
<feature type="domain" description="Protein kinase" evidence="20">
    <location>
        <begin position="507"/>
        <end position="792"/>
    </location>
</feature>
<dbReference type="SUPFAM" id="SSF56112">
    <property type="entry name" value="Protein kinase-like (PK-like)"/>
    <property type="match status" value="1"/>
</dbReference>
<dbReference type="PROSITE" id="PS00108">
    <property type="entry name" value="PROTEIN_KINASE_ST"/>
    <property type="match status" value="1"/>
</dbReference>
<organism evidence="23 24">
    <name type="scientific">Populus trichocarpa</name>
    <name type="common">Western balsam poplar</name>
    <name type="synonym">Populus balsamifera subsp. trichocarpa</name>
    <dbReference type="NCBI Taxonomy" id="3694"/>
    <lineage>
        <taxon>Eukaryota</taxon>
        <taxon>Viridiplantae</taxon>
        <taxon>Streptophyta</taxon>
        <taxon>Embryophyta</taxon>
        <taxon>Tracheophyta</taxon>
        <taxon>Spermatophyta</taxon>
        <taxon>Magnoliopsida</taxon>
        <taxon>eudicotyledons</taxon>
        <taxon>Gunneridae</taxon>
        <taxon>Pentapetalae</taxon>
        <taxon>rosids</taxon>
        <taxon>fabids</taxon>
        <taxon>Malpighiales</taxon>
        <taxon>Salicaceae</taxon>
        <taxon>Saliceae</taxon>
        <taxon>Populus</taxon>
    </lineage>
</organism>
<comment type="catalytic activity">
    <reaction evidence="13 15">
        <text>L-threonyl-[protein] + ATP = O-phospho-L-threonyl-[protein] + ADP + H(+)</text>
        <dbReference type="Rhea" id="RHEA:46608"/>
        <dbReference type="Rhea" id="RHEA-COMP:11060"/>
        <dbReference type="Rhea" id="RHEA-COMP:11605"/>
        <dbReference type="ChEBI" id="CHEBI:15378"/>
        <dbReference type="ChEBI" id="CHEBI:30013"/>
        <dbReference type="ChEBI" id="CHEBI:30616"/>
        <dbReference type="ChEBI" id="CHEBI:61977"/>
        <dbReference type="ChEBI" id="CHEBI:456216"/>
        <dbReference type="EC" id="2.7.11.1"/>
    </reaction>
</comment>
<keyword evidence="4 18" id="KW-0812">Transmembrane</keyword>
<dbReference type="PIRSF" id="PIRSF000641">
    <property type="entry name" value="SRK"/>
    <property type="match status" value="1"/>
</dbReference>
<proteinExistence type="inferred from homology"/>
<evidence type="ECO:0000256" key="15">
    <source>
        <dbReference type="PIRNR" id="PIRNR000641"/>
    </source>
</evidence>
<evidence type="ECO:0000256" key="13">
    <source>
        <dbReference type="ARBA" id="ARBA00047899"/>
    </source>
</evidence>
<dbReference type="GO" id="GO:0005524">
    <property type="term" value="F:ATP binding"/>
    <property type="evidence" value="ECO:0007669"/>
    <property type="project" value="UniProtKB-UniRule"/>
</dbReference>
<dbReference type="SMART" id="SM00108">
    <property type="entry name" value="B_lectin"/>
    <property type="match status" value="1"/>
</dbReference>
<dbReference type="CDD" id="cd00028">
    <property type="entry name" value="B_lectin"/>
    <property type="match status" value="1"/>
</dbReference>
<dbReference type="InterPro" id="IPR008271">
    <property type="entry name" value="Ser/Thr_kinase_AS"/>
</dbReference>
<dbReference type="InterPro" id="IPR003609">
    <property type="entry name" value="Pan_app"/>
</dbReference>
<dbReference type="SMR" id="A0A2K2CBN5"/>
<dbReference type="Gene3D" id="3.30.200.20">
    <property type="entry name" value="Phosphorylase Kinase, domain 1"/>
    <property type="match status" value="1"/>
</dbReference>
<dbReference type="PROSITE" id="PS50927">
    <property type="entry name" value="BULB_LECTIN"/>
    <property type="match status" value="1"/>
</dbReference>
<dbReference type="Pfam" id="PF08276">
    <property type="entry name" value="PAN_2"/>
    <property type="match status" value="1"/>
</dbReference>
<dbReference type="Proteomes" id="UP000006729">
    <property type="component" value="Chromosome 1"/>
</dbReference>
<dbReference type="Gene3D" id="2.90.10.10">
    <property type="entry name" value="Bulb-type lectin domain"/>
    <property type="match status" value="1"/>
</dbReference>
<dbReference type="GO" id="GO:0006955">
    <property type="term" value="P:immune response"/>
    <property type="evidence" value="ECO:0000318"/>
    <property type="project" value="GO_Central"/>
</dbReference>
<dbReference type="GO" id="GO:0007165">
    <property type="term" value="P:signal transduction"/>
    <property type="evidence" value="ECO:0000318"/>
    <property type="project" value="GO_Central"/>
</dbReference>
<keyword evidence="9 18" id="KW-1133">Transmembrane helix</keyword>
<evidence type="ECO:0000256" key="14">
    <source>
        <dbReference type="ARBA" id="ARBA00048679"/>
    </source>
</evidence>
<dbReference type="Gramene" id="Potri.001G409300.2.v4.1">
    <property type="protein sequence ID" value="Potri.001G409300.2.v4.1"/>
    <property type="gene ID" value="Potri.001G409300.v4.1"/>
</dbReference>
<dbReference type="Gene3D" id="1.10.510.10">
    <property type="entry name" value="Transferase(Phosphotransferase) domain 1"/>
    <property type="match status" value="1"/>
</dbReference>
<dbReference type="OMA" id="INLSERC"/>
<evidence type="ECO:0000256" key="6">
    <source>
        <dbReference type="ARBA" id="ARBA00022741"/>
    </source>
</evidence>
<keyword evidence="8 15" id="KW-0067">ATP-binding</keyword>
<evidence type="ECO:0000256" key="11">
    <source>
        <dbReference type="ARBA" id="ARBA00023157"/>
    </source>
</evidence>
<comment type="similarity">
    <text evidence="15">Belongs to the protein kinase superfamily. Ser/Thr protein kinase family.</text>
</comment>
<dbReference type="PROSITE" id="PS00107">
    <property type="entry name" value="PROTEIN_KINASE_ATP"/>
    <property type="match status" value="1"/>
</dbReference>
<feature type="region of interest" description="Disordered" evidence="17">
    <location>
        <begin position="787"/>
        <end position="824"/>
    </location>
</feature>
<dbReference type="FunFam" id="1.10.510.10:FF:000060">
    <property type="entry name" value="G-type lectin S-receptor-like serine/threonine-protein kinase"/>
    <property type="match status" value="1"/>
</dbReference>
<dbReference type="GO" id="GO:0004674">
    <property type="term" value="F:protein serine/threonine kinase activity"/>
    <property type="evidence" value="ECO:0000318"/>
    <property type="project" value="GO_Central"/>
</dbReference>
<dbReference type="EC" id="2.7.11.1" evidence="15"/>
<name>A0A2K2CBN5_POPTR</name>
<keyword evidence="10 18" id="KW-0472">Membrane</keyword>
<accession>A0A2K2CBN5</accession>
<gene>
    <name evidence="23" type="ORF">POPTR_001G409300</name>
</gene>
<dbReference type="EMBL" id="CM009290">
    <property type="protein sequence ID" value="PNT59434.1"/>
    <property type="molecule type" value="Genomic_DNA"/>
</dbReference>
<dbReference type="PROSITE" id="PS50011">
    <property type="entry name" value="PROTEIN_KINASE_DOM"/>
    <property type="match status" value="1"/>
</dbReference>
<evidence type="ECO:0000256" key="17">
    <source>
        <dbReference type="SAM" id="MobiDB-lite"/>
    </source>
</evidence>
<keyword evidence="7 15" id="KW-0418">Kinase</keyword>
<dbReference type="InterPro" id="IPR036426">
    <property type="entry name" value="Bulb-type_lectin_dom_sf"/>
</dbReference>
<dbReference type="InterPro" id="IPR001245">
    <property type="entry name" value="Ser-Thr/Tyr_kinase_cat_dom"/>
</dbReference>
<dbReference type="Pfam" id="PF11883">
    <property type="entry name" value="DUF3403"/>
    <property type="match status" value="1"/>
</dbReference>
<dbReference type="InterPro" id="IPR021820">
    <property type="entry name" value="S-locus_recpt_kinase_C"/>
</dbReference>
<keyword evidence="2 15" id="KW-0723">Serine/threonine-protein kinase</keyword>
<dbReference type="CDD" id="cd01098">
    <property type="entry name" value="PAN_AP_plant"/>
    <property type="match status" value="1"/>
</dbReference>
<dbReference type="InterPro" id="IPR024171">
    <property type="entry name" value="SRK-like_kinase"/>
</dbReference>
<evidence type="ECO:0000256" key="2">
    <source>
        <dbReference type="ARBA" id="ARBA00022527"/>
    </source>
</evidence>
<evidence type="ECO:0000256" key="18">
    <source>
        <dbReference type="SAM" id="Phobius"/>
    </source>
</evidence>
<dbReference type="Gramene" id="Potri.001G409300.1.v4.1">
    <property type="protein sequence ID" value="Potri.001G409300.1.v4.1"/>
    <property type="gene ID" value="Potri.001G409300.v4.1"/>
</dbReference>
<feature type="chain" id="PRO_5014370703" description="Receptor-like serine/threonine-protein kinase" evidence="19">
    <location>
        <begin position="25"/>
        <end position="824"/>
    </location>
</feature>
<dbReference type="AlphaFoldDB" id="A0A2K2CBN5"/>
<dbReference type="InParanoid" id="A0A2K2CBN5"/>
<dbReference type="SMART" id="SM00473">
    <property type="entry name" value="PAN_AP"/>
    <property type="match status" value="1"/>
</dbReference>
<evidence type="ECO:0000256" key="7">
    <source>
        <dbReference type="ARBA" id="ARBA00022777"/>
    </source>
</evidence>
<evidence type="ECO:0000256" key="5">
    <source>
        <dbReference type="ARBA" id="ARBA00022729"/>
    </source>
</evidence>
<keyword evidence="24" id="KW-1185">Reference proteome</keyword>
<dbReference type="FunFam" id="2.90.10.10:FF:000004">
    <property type="entry name" value="G-type lectin S-receptor-like serine/threonine-protein kinase"/>
    <property type="match status" value="1"/>
</dbReference>
<feature type="binding site" evidence="16">
    <location>
        <position position="535"/>
    </location>
    <ligand>
        <name>ATP</name>
        <dbReference type="ChEBI" id="CHEBI:30616"/>
    </ligand>
</feature>
<reference evidence="23 24" key="1">
    <citation type="journal article" date="2006" name="Science">
        <title>The genome of black cottonwood, Populus trichocarpa (Torr. &amp; Gray).</title>
        <authorList>
            <person name="Tuskan G.A."/>
            <person name="Difazio S."/>
            <person name="Jansson S."/>
            <person name="Bohlmann J."/>
            <person name="Grigoriev I."/>
            <person name="Hellsten U."/>
            <person name="Putnam N."/>
            <person name="Ralph S."/>
            <person name="Rombauts S."/>
            <person name="Salamov A."/>
            <person name="Schein J."/>
            <person name="Sterck L."/>
            <person name="Aerts A."/>
            <person name="Bhalerao R.R."/>
            <person name="Bhalerao R.P."/>
            <person name="Blaudez D."/>
            <person name="Boerjan W."/>
            <person name="Brun A."/>
            <person name="Brunner A."/>
            <person name="Busov V."/>
            <person name="Campbell M."/>
            <person name="Carlson J."/>
            <person name="Chalot M."/>
            <person name="Chapman J."/>
            <person name="Chen G.L."/>
            <person name="Cooper D."/>
            <person name="Coutinho P.M."/>
            <person name="Couturier J."/>
            <person name="Covert S."/>
            <person name="Cronk Q."/>
            <person name="Cunningham R."/>
            <person name="Davis J."/>
            <person name="Degroeve S."/>
            <person name="Dejardin A."/>
            <person name="Depamphilis C."/>
            <person name="Detter J."/>
            <person name="Dirks B."/>
            <person name="Dubchak I."/>
            <person name="Duplessis S."/>
            <person name="Ehlting J."/>
            <person name="Ellis B."/>
            <person name="Gendler K."/>
            <person name="Goodstein D."/>
            <person name="Gribskov M."/>
            <person name="Grimwood J."/>
            <person name="Groover A."/>
            <person name="Gunter L."/>
            <person name="Hamberger B."/>
            <person name="Heinze B."/>
            <person name="Helariutta Y."/>
            <person name="Henrissat B."/>
            <person name="Holligan D."/>
            <person name="Holt R."/>
            <person name="Huang W."/>
            <person name="Islam-Faridi N."/>
            <person name="Jones S."/>
            <person name="Jones-Rhoades M."/>
            <person name="Jorgensen R."/>
            <person name="Joshi C."/>
            <person name="Kangasjarvi J."/>
            <person name="Karlsson J."/>
            <person name="Kelleher C."/>
            <person name="Kirkpatrick R."/>
            <person name="Kirst M."/>
            <person name="Kohler A."/>
            <person name="Kalluri U."/>
            <person name="Larimer F."/>
            <person name="Leebens-Mack J."/>
            <person name="Leple J.C."/>
            <person name="Locascio P."/>
            <person name="Lou Y."/>
            <person name="Lucas S."/>
            <person name="Martin F."/>
            <person name="Montanini B."/>
            <person name="Napoli C."/>
            <person name="Nelson D.R."/>
            <person name="Nelson C."/>
            <person name="Nieminen K."/>
            <person name="Nilsson O."/>
            <person name="Pereda V."/>
            <person name="Peter G."/>
            <person name="Philippe R."/>
            <person name="Pilate G."/>
            <person name="Poliakov A."/>
            <person name="Razumovskaya J."/>
            <person name="Richardson P."/>
            <person name="Rinaldi C."/>
            <person name="Ritland K."/>
            <person name="Rouze P."/>
            <person name="Ryaboy D."/>
            <person name="Schmutz J."/>
            <person name="Schrader J."/>
            <person name="Segerman B."/>
            <person name="Shin H."/>
            <person name="Siddiqui A."/>
            <person name="Sterky F."/>
            <person name="Terry A."/>
            <person name="Tsai C.J."/>
            <person name="Uberbacher E."/>
            <person name="Unneberg P."/>
            <person name="Vahala J."/>
            <person name="Wall K."/>
            <person name="Wessler S."/>
            <person name="Yang G."/>
            <person name="Yin T."/>
            <person name="Douglas C."/>
            <person name="Marra M."/>
            <person name="Sandberg G."/>
            <person name="Van de Peer Y."/>
            <person name="Rokhsar D."/>
        </authorList>
    </citation>
    <scope>NUCLEOTIDE SEQUENCE [LARGE SCALE GENOMIC DNA]</scope>
    <source>
        <strain evidence="24">cv. Nisqually</strain>
    </source>
</reference>
<protein>
    <recommendedName>
        <fullName evidence="15">Receptor-like serine/threonine-protein kinase</fullName>
        <ecNumber evidence="15">2.7.11.1</ecNumber>
    </recommendedName>
</protein>
<feature type="transmembrane region" description="Helical" evidence="18">
    <location>
        <begin position="439"/>
        <end position="461"/>
    </location>
</feature>
<dbReference type="InterPro" id="IPR000719">
    <property type="entry name" value="Prot_kinase_dom"/>
</dbReference>
<dbReference type="InterPro" id="IPR000858">
    <property type="entry name" value="S_locus_glycoprot_dom"/>
</dbReference>
<evidence type="ECO:0000256" key="1">
    <source>
        <dbReference type="ARBA" id="ARBA00004479"/>
    </source>
</evidence>
<dbReference type="SMART" id="SM00220">
    <property type="entry name" value="S_TKc"/>
    <property type="match status" value="1"/>
</dbReference>
<keyword evidence="11" id="KW-1015">Disulfide bond</keyword>
<sequence length="824" mass="92267">MGKSISGFIILFVHTFLLISAIRASTDTLTPGQSIRDGDLLVSADGSFELGFFSPGISKGRYLGIWYQKISAGTVVWVANRETPLNDSSGALIVTDQGILILLNSSKDAIWSSNASRTAQNPVMKLLDSGNLVVKDINDNSENFLWQSFDYPGDTLLPGMKWGRNMVTGLDRYLSSWKSSNDPAQGEFTFRIDPRGNTQMLLMRGPKILYRTGTWNGYRWTGTPQLEPNMLYTYGFISTATEMYYKFDLINSSVASRIVMNSSGAAQRFTWITRTNSWARFSAVLLYQCDDYALCGAYGSCNVNKQPVCACLEGFIPKSPKDWSIQEWSDGCVRRTKLDCDKGDRFLQHGGVKLPDMIKSWVDTSKGLKECKDLCLKNCSCVAYANSDIRGGGSGCLLWFDELIDTRELTTGGQDLYIRIAASELYNIEKNRSSDKKQLGIIVGTIITIVGVLVLAFILYARRKKLKKQANMKTSHLQNYEDEDQRKEDMELPTFDLSTIANATDNFSSRNKLGEGGFGSVYKGTLIEGQEVAVKRLSKNSGQGLTEFKNEVILIAKLQHRNLVKLLGCCIEGDERILIYEYMPNKSLDYFIFDKKTRNSSDWRIWINIVGGIARGLLYLHQDSRLRIIHRDLKAANVLLDNGMNPKISDFGLARTFGGDQTEANTNKIVGTYGYMSPEYAVDGFFSVKSDVFSFGVLVLEIVSGKKNRGFNHPDHHHNLLGHAWRLWNEGMPLELINEPEQDSCTLSEIIRCIHVGLLCVQKRPEDRPNMSSVIVMLSSGISLPQPKQPGFFTERNLPERESSSSNQKSFSTNEITVSFLGPR</sequence>
<evidence type="ECO:0000259" key="21">
    <source>
        <dbReference type="PROSITE" id="PS50927"/>
    </source>
</evidence>
<comment type="catalytic activity">
    <reaction evidence="14 15">
        <text>L-seryl-[protein] + ATP = O-phospho-L-seryl-[protein] + ADP + H(+)</text>
        <dbReference type="Rhea" id="RHEA:17989"/>
        <dbReference type="Rhea" id="RHEA-COMP:9863"/>
        <dbReference type="Rhea" id="RHEA-COMP:11604"/>
        <dbReference type="ChEBI" id="CHEBI:15378"/>
        <dbReference type="ChEBI" id="CHEBI:29999"/>
        <dbReference type="ChEBI" id="CHEBI:30616"/>
        <dbReference type="ChEBI" id="CHEBI:83421"/>
        <dbReference type="ChEBI" id="CHEBI:456216"/>
        <dbReference type="EC" id="2.7.11.1"/>
    </reaction>
</comment>
<evidence type="ECO:0000256" key="19">
    <source>
        <dbReference type="SAM" id="SignalP"/>
    </source>
</evidence>
<dbReference type="FunFam" id="3.30.200.20:FF:000195">
    <property type="entry name" value="G-type lectin S-receptor-like serine/threonine-protein kinase"/>
    <property type="match status" value="1"/>
</dbReference>
<dbReference type="GO" id="GO:0106310">
    <property type="term" value="F:protein serine kinase activity"/>
    <property type="evidence" value="ECO:0007669"/>
    <property type="project" value="RHEA"/>
</dbReference>
<evidence type="ECO:0000256" key="4">
    <source>
        <dbReference type="ARBA" id="ARBA00022692"/>
    </source>
</evidence>
<evidence type="ECO:0000259" key="22">
    <source>
        <dbReference type="PROSITE" id="PS50948"/>
    </source>
</evidence>
<feature type="domain" description="Apple" evidence="22">
    <location>
        <begin position="340"/>
        <end position="421"/>
    </location>
</feature>
<evidence type="ECO:0000256" key="10">
    <source>
        <dbReference type="ARBA" id="ARBA00023136"/>
    </source>
</evidence>
<dbReference type="PROSITE" id="PS50948">
    <property type="entry name" value="PAN"/>
    <property type="match status" value="1"/>
</dbReference>
<feature type="signal peptide" evidence="19">
    <location>
        <begin position="1"/>
        <end position="24"/>
    </location>
</feature>
<dbReference type="GO" id="GO:0048544">
    <property type="term" value="P:recognition of pollen"/>
    <property type="evidence" value="ECO:0007669"/>
    <property type="project" value="InterPro"/>
</dbReference>
<keyword evidence="3 15" id="KW-0808">Transferase</keyword>
<dbReference type="PANTHER" id="PTHR32444:SF183">
    <property type="entry name" value="APPLE DOMAIN-CONTAINING PROTEIN"/>
    <property type="match status" value="1"/>
</dbReference>
<dbReference type="Pfam" id="PF01453">
    <property type="entry name" value="B_lectin"/>
    <property type="match status" value="1"/>
</dbReference>
<dbReference type="InterPro" id="IPR001480">
    <property type="entry name" value="Bulb-type_lectin_dom"/>
</dbReference>
<dbReference type="GO" id="GO:0005886">
    <property type="term" value="C:plasma membrane"/>
    <property type="evidence" value="ECO:0000318"/>
    <property type="project" value="GO_Central"/>
</dbReference>
<evidence type="ECO:0000256" key="3">
    <source>
        <dbReference type="ARBA" id="ARBA00022679"/>
    </source>
</evidence>
<evidence type="ECO:0000256" key="8">
    <source>
        <dbReference type="ARBA" id="ARBA00022840"/>
    </source>
</evidence>
<dbReference type="CDD" id="cd14066">
    <property type="entry name" value="STKc_IRAK"/>
    <property type="match status" value="1"/>
</dbReference>
<dbReference type="Pfam" id="PF07714">
    <property type="entry name" value="PK_Tyr_Ser-Thr"/>
    <property type="match status" value="1"/>
</dbReference>
<dbReference type="SUPFAM" id="SSF51110">
    <property type="entry name" value="alpha-D-mannose-specific plant lectins"/>
    <property type="match status" value="1"/>
</dbReference>
<evidence type="ECO:0000256" key="16">
    <source>
        <dbReference type="PROSITE-ProRule" id="PRU10141"/>
    </source>
</evidence>
<dbReference type="InterPro" id="IPR017441">
    <property type="entry name" value="Protein_kinase_ATP_BS"/>
</dbReference>
<evidence type="ECO:0000313" key="24">
    <source>
        <dbReference type="Proteomes" id="UP000006729"/>
    </source>
</evidence>
<dbReference type="InterPro" id="IPR011009">
    <property type="entry name" value="Kinase-like_dom_sf"/>
</dbReference>
<evidence type="ECO:0000256" key="12">
    <source>
        <dbReference type="ARBA" id="ARBA00023180"/>
    </source>
</evidence>
<keyword evidence="5 19" id="KW-0732">Signal</keyword>
<evidence type="ECO:0000259" key="20">
    <source>
        <dbReference type="PROSITE" id="PS50011"/>
    </source>
</evidence>
<feature type="domain" description="Bulb-type lectin" evidence="21">
    <location>
        <begin position="26"/>
        <end position="147"/>
    </location>
</feature>
<dbReference type="PANTHER" id="PTHR32444">
    <property type="entry name" value="BULB-TYPE LECTIN DOMAIN-CONTAINING PROTEIN"/>
    <property type="match status" value="1"/>
</dbReference>
<dbReference type="Pfam" id="PF00954">
    <property type="entry name" value="S_locus_glycop"/>
    <property type="match status" value="1"/>
</dbReference>